<dbReference type="STRING" id="765257.A0A0C9Y022"/>
<evidence type="ECO:0008006" key="3">
    <source>
        <dbReference type="Google" id="ProtNLM"/>
    </source>
</evidence>
<protein>
    <recommendedName>
        <fullName evidence="3">GPN-loop GTPase</fullName>
    </recommendedName>
</protein>
<proteinExistence type="predicted"/>
<dbReference type="OrthoDB" id="8954335at2759"/>
<organism evidence="1 2">
    <name type="scientific">Pisolithus microcarpus 441</name>
    <dbReference type="NCBI Taxonomy" id="765257"/>
    <lineage>
        <taxon>Eukaryota</taxon>
        <taxon>Fungi</taxon>
        <taxon>Dikarya</taxon>
        <taxon>Basidiomycota</taxon>
        <taxon>Agaricomycotina</taxon>
        <taxon>Agaricomycetes</taxon>
        <taxon>Agaricomycetidae</taxon>
        <taxon>Boletales</taxon>
        <taxon>Sclerodermatineae</taxon>
        <taxon>Pisolithaceae</taxon>
        <taxon>Pisolithus</taxon>
    </lineage>
</organism>
<accession>A0A0C9Y022</accession>
<dbReference type="InterPro" id="IPR027417">
    <property type="entry name" value="P-loop_NTPase"/>
</dbReference>
<evidence type="ECO:0000313" key="2">
    <source>
        <dbReference type="Proteomes" id="UP000054018"/>
    </source>
</evidence>
<reference evidence="1 2" key="1">
    <citation type="submission" date="2014-04" db="EMBL/GenBank/DDBJ databases">
        <authorList>
            <consortium name="DOE Joint Genome Institute"/>
            <person name="Kuo A."/>
            <person name="Kohler A."/>
            <person name="Costa M.D."/>
            <person name="Nagy L.G."/>
            <person name="Floudas D."/>
            <person name="Copeland A."/>
            <person name="Barry K.W."/>
            <person name="Cichocki N."/>
            <person name="Veneault-Fourrey C."/>
            <person name="LaButti K."/>
            <person name="Lindquist E.A."/>
            <person name="Lipzen A."/>
            <person name="Lundell T."/>
            <person name="Morin E."/>
            <person name="Murat C."/>
            <person name="Sun H."/>
            <person name="Tunlid A."/>
            <person name="Henrissat B."/>
            <person name="Grigoriev I.V."/>
            <person name="Hibbett D.S."/>
            <person name="Martin F."/>
            <person name="Nordberg H.P."/>
            <person name="Cantor M.N."/>
            <person name="Hua S.X."/>
        </authorList>
    </citation>
    <scope>NUCLEOTIDE SEQUENCE [LARGE SCALE GENOMIC DNA]</scope>
    <source>
        <strain evidence="1 2">441</strain>
    </source>
</reference>
<dbReference type="Gene3D" id="3.40.50.300">
    <property type="entry name" value="P-loop containing nucleotide triphosphate hydrolases"/>
    <property type="match status" value="1"/>
</dbReference>
<evidence type="ECO:0000313" key="1">
    <source>
        <dbReference type="EMBL" id="KIK18090.1"/>
    </source>
</evidence>
<dbReference type="HOGENOM" id="CLU_2419085_0_0_1"/>
<name>A0A0C9Y022_9AGAM</name>
<keyword evidence="2" id="KW-1185">Reference proteome</keyword>
<dbReference type="SUPFAM" id="SSF52540">
    <property type="entry name" value="P-loop containing nucleoside triphosphate hydrolases"/>
    <property type="match status" value="1"/>
</dbReference>
<dbReference type="EMBL" id="KN833813">
    <property type="protein sequence ID" value="KIK18090.1"/>
    <property type="molecule type" value="Genomic_DNA"/>
</dbReference>
<dbReference type="AlphaFoldDB" id="A0A0C9Y022"/>
<reference evidence="2" key="2">
    <citation type="submission" date="2015-01" db="EMBL/GenBank/DDBJ databases">
        <title>Evolutionary Origins and Diversification of the Mycorrhizal Mutualists.</title>
        <authorList>
            <consortium name="DOE Joint Genome Institute"/>
            <consortium name="Mycorrhizal Genomics Consortium"/>
            <person name="Kohler A."/>
            <person name="Kuo A."/>
            <person name="Nagy L.G."/>
            <person name="Floudas D."/>
            <person name="Copeland A."/>
            <person name="Barry K.W."/>
            <person name="Cichocki N."/>
            <person name="Veneault-Fourrey C."/>
            <person name="LaButti K."/>
            <person name="Lindquist E.A."/>
            <person name="Lipzen A."/>
            <person name="Lundell T."/>
            <person name="Morin E."/>
            <person name="Murat C."/>
            <person name="Riley R."/>
            <person name="Ohm R."/>
            <person name="Sun H."/>
            <person name="Tunlid A."/>
            <person name="Henrissat B."/>
            <person name="Grigoriev I.V."/>
            <person name="Hibbett D.S."/>
            <person name="Martin F."/>
        </authorList>
    </citation>
    <scope>NUCLEOTIDE SEQUENCE [LARGE SCALE GENOMIC DNA]</scope>
    <source>
        <strain evidence="2">441</strain>
    </source>
</reference>
<feature type="non-terminal residue" evidence="1">
    <location>
        <position position="1"/>
    </location>
</feature>
<dbReference type="Proteomes" id="UP000054018">
    <property type="component" value="Unassembled WGS sequence"/>
</dbReference>
<gene>
    <name evidence="1" type="ORF">PISMIDRAFT_110175</name>
</gene>
<sequence>RDILLVDTPGCNDWLPDFQVLGEIARWLTAIYAKNIKLDDMLYFHPISEHTMRETTLRNFNMFKEACGKDNFKHVVFVTTMWDKVSEEVGWE</sequence>